<gene>
    <name evidence="15" type="ORF">HG535_0E04460</name>
</gene>
<name>A0A7H9B6D9_ZYGMR</name>
<reference evidence="15 16" key="1">
    <citation type="submission" date="2020-07" db="EMBL/GenBank/DDBJ databases">
        <title>The yeast mating-type switching endonuclease HO is a domesticated member of an unorthodox homing genetic element family.</title>
        <authorList>
            <person name="Coughlan A.Y."/>
            <person name="Lombardi L."/>
            <person name="Braun-Galleani S."/>
            <person name="Martos A.R."/>
            <person name="Galeote V."/>
            <person name="Bigey F."/>
            <person name="Dequin S."/>
            <person name="Byrne K.P."/>
            <person name="Wolfe K.H."/>
        </authorList>
    </citation>
    <scope>NUCLEOTIDE SEQUENCE [LARGE SCALE GENOMIC DNA]</scope>
    <source>
        <strain evidence="15 16">NRRL Y-6702</strain>
    </source>
</reference>
<feature type="transmembrane region" description="Helical" evidence="14">
    <location>
        <begin position="353"/>
        <end position="371"/>
    </location>
</feature>
<dbReference type="RefSeq" id="XP_037145089.1">
    <property type="nucleotide sequence ID" value="XM_037289194.1"/>
</dbReference>
<feature type="transmembrane region" description="Helical" evidence="14">
    <location>
        <begin position="131"/>
        <end position="151"/>
    </location>
</feature>
<dbReference type="GO" id="GO:0005789">
    <property type="term" value="C:endoplasmic reticulum membrane"/>
    <property type="evidence" value="ECO:0007669"/>
    <property type="project" value="UniProtKB-SubCell"/>
</dbReference>
<evidence type="ECO:0000256" key="3">
    <source>
        <dbReference type="ARBA" id="ARBA00011964"/>
    </source>
</evidence>
<evidence type="ECO:0000313" key="16">
    <source>
        <dbReference type="Proteomes" id="UP000509704"/>
    </source>
</evidence>
<keyword evidence="8 14" id="KW-0256">Endoplasmic reticulum</keyword>
<dbReference type="GO" id="GO:0052925">
    <property type="term" value="F:dol-P-Man:Man(5)GlcNAc(2)-PP-Dol alpha-1,3-mannosyltransferase activity"/>
    <property type="evidence" value="ECO:0007669"/>
    <property type="project" value="UniProtKB-EC"/>
</dbReference>
<dbReference type="Proteomes" id="UP000509704">
    <property type="component" value="Chromosome 5"/>
</dbReference>
<sequence>MAENAGNQGEPEPQVKTQTEFVRPPIDLWRDIKNAFNFLLFDPRCYALLIPMIPLCESVMLKAIIRFVPYTEIDYQAYMEQIEMITVRDQLDYSKIKGSTGPLVYPAGHVWLYRLMYWLTDGMNNVKEGQAFFSFLYLLTMVSQVVLYQQLSLPPWCAILACFSKRLHSIYVLRLFNDCFTTLYIIWTVLLLVIAAKQTVSKRAKKLLAFAAAITYSIAVSIKMNALLYLPAVTVSLYLVNGANLALTAINVLTILAWQILVALPFLRSHPYDYLQCAFNFRREFMYKWSVNWQFLDEDGFQNPWFHRMLLLSQFVSILTIILITFPALPAMLLRSLRRPATTFPTLLSESPIAFVLVATNFAGVLFSRSLHYQFLSWYHWTIPCLFHYARIPWLLAPAWYFAHEWCWNSFPPNSAASALLFTLNASLLLSLVCHINSTTPPPHSANKKLQ</sequence>
<dbReference type="UniPathway" id="UPA00378"/>
<dbReference type="OrthoDB" id="20028at2759"/>
<feature type="transmembrane region" description="Helical" evidence="14">
    <location>
        <begin position="171"/>
        <end position="195"/>
    </location>
</feature>
<keyword evidence="9 14" id="KW-1133">Transmembrane helix</keyword>
<feature type="transmembrane region" description="Helical" evidence="14">
    <location>
        <begin position="378"/>
        <end position="403"/>
    </location>
</feature>
<evidence type="ECO:0000256" key="5">
    <source>
        <dbReference type="ARBA" id="ARBA00022676"/>
    </source>
</evidence>
<evidence type="ECO:0000256" key="14">
    <source>
        <dbReference type="RuleBase" id="RU364047"/>
    </source>
</evidence>
<dbReference type="AlphaFoldDB" id="A0A7H9B6D9"/>
<dbReference type="EC" id="2.4.1.258" evidence="3 14"/>
<feature type="transmembrane region" description="Helical" evidence="14">
    <location>
        <begin position="207"/>
        <end position="230"/>
    </location>
</feature>
<evidence type="ECO:0000313" key="15">
    <source>
        <dbReference type="EMBL" id="QLG73362.1"/>
    </source>
</evidence>
<evidence type="ECO:0000256" key="12">
    <source>
        <dbReference type="ARBA" id="ARBA00049506"/>
    </source>
</evidence>
<dbReference type="GeneID" id="59237104"/>
<evidence type="ECO:0000256" key="11">
    <source>
        <dbReference type="ARBA" id="ARBA00044743"/>
    </source>
</evidence>
<comment type="subcellular location">
    <subcellularLocation>
        <location evidence="1 14">Endoplasmic reticulum membrane</location>
        <topology evidence="1 14">Multi-pass membrane protein</topology>
    </subcellularLocation>
</comment>
<evidence type="ECO:0000256" key="1">
    <source>
        <dbReference type="ARBA" id="ARBA00004477"/>
    </source>
</evidence>
<dbReference type="KEGG" id="zmk:HG535_0E04460"/>
<comment type="pathway">
    <text evidence="2 14">Protein modification; protein glycosylation.</text>
</comment>
<feature type="transmembrane region" description="Helical" evidence="14">
    <location>
        <begin position="242"/>
        <end position="267"/>
    </location>
</feature>
<keyword evidence="10 14" id="KW-0472">Membrane</keyword>
<keyword evidence="7 14" id="KW-0812">Transmembrane</keyword>
<feature type="transmembrane region" description="Helical" evidence="14">
    <location>
        <begin position="415"/>
        <end position="434"/>
    </location>
</feature>
<accession>A0A7H9B6D9</accession>
<evidence type="ECO:0000256" key="6">
    <source>
        <dbReference type="ARBA" id="ARBA00022679"/>
    </source>
</evidence>
<keyword evidence="16" id="KW-1185">Reference proteome</keyword>
<evidence type="ECO:0000256" key="10">
    <source>
        <dbReference type="ARBA" id="ARBA00023136"/>
    </source>
</evidence>
<evidence type="ECO:0000256" key="2">
    <source>
        <dbReference type="ARBA" id="ARBA00004922"/>
    </source>
</evidence>
<dbReference type="PANTHER" id="PTHR12646">
    <property type="entry name" value="NOT56 - RELATED"/>
    <property type="match status" value="1"/>
</dbReference>
<proteinExistence type="inferred from homology"/>
<comment type="similarity">
    <text evidence="13">Belongs to the glycosyltransferase ALG3 family.</text>
</comment>
<keyword evidence="5 14" id="KW-0328">Glycosyltransferase</keyword>
<comment type="function">
    <text evidence="11 14">Dol-P-Man:Man(5)GlcNAc(2)-PP-Dol alpha-1,3-mannosyltransferase that operates in the biosynthetic pathway of dolichol-linked oligosaccharides, the glycan precursors employed in protein asparagine (N)-glycosylation. The assembly of dolichol-linked oligosaccharides begins on the cytosolic side of the endoplasmic reticulum membrane and finishes in its lumen. The sequential addition of sugars to dolichol pyrophosphate produces dolichol-linked oligosaccharides containing fourteen sugars, including two GlcNAcs, nine mannoses and three glucoses. Once assembled, the oligosaccharide is transferred from the lipid to nascent proteins by oligosaccharyltransferases. In the lumen of the endoplasmic reticulum, adds the first dolichyl beta-D-mannosyl phosphate derived mannose in an alpha-1,3 linkage to Man(5)GlcNAc(2)-PP-dolichol to produce Man(6)GlcNAc(2)-PP-dolichol.</text>
</comment>
<comment type="catalytic activity">
    <reaction evidence="12 14">
        <text>an alpha-D-Man-(1-&gt;2)-alpha-D-Man-(1-&gt;2)-alpha-D-Man-(1-&gt;3)-[alpha-D-Man-(1-&gt;6)]-beta-D-Man-(1-&gt;4)-beta-D-GlcNAc-(1-&gt;4)-alpha-D-GlcNAc-diphospho-di-trans,poly-cis-dolichol + a di-trans,poly-cis-dolichyl beta-D-mannosyl phosphate = an alpha-D-Man-(1-&gt;2)-alpha-D-Man-(1-&gt;2)-alpha-D-Man-(1-&gt;3)-[alpha-D-Man-(1-&gt;3)-alpha-D-Man-(1-&gt;6)]-beta-D-Man-(1-&gt;4)-beta-D-GlcNAc-(1-&gt;4)-alpha-D-GlcNAc-diphospho-di-trans,poly-cis-dolichol + a di-trans,poly-cis-dolichyl phosphate + H(+)</text>
        <dbReference type="Rhea" id="RHEA:29527"/>
        <dbReference type="Rhea" id="RHEA-COMP:19498"/>
        <dbReference type="Rhea" id="RHEA-COMP:19501"/>
        <dbReference type="Rhea" id="RHEA-COMP:19516"/>
        <dbReference type="Rhea" id="RHEA-COMP:19517"/>
        <dbReference type="ChEBI" id="CHEBI:15378"/>
        <dbReference type="ChEBI" id="CHEBI:57683"/>
        <dbReference type="ChEBI" id="CHEBI:58211"/>
        <dbReference type="ChEBI" id="CHEBI:132515"/>
        <dbReference type="ChEBI" id="CHEBI:132516"/>
        <dbReference type="EC" id="2.4.1.258"/>
    </reaction>
    <physiologicalReaction direction="left-to-right" evidence="12 14">
        <dbReference type="Rhea" id="RHEA:29528"/>
    </physiologicalReaction>
</comment>
<organism evidence="15 16">
    <name type="scientific">Zygotorulaspora mrakii</name>
    <name type="common">Zygosaccharomyces mrakii</name>
    <dbReference type="NCBI Taxonomy" id="42260"/>
    <lineage>
        <taxon>Eukaryota</taxon>
        <taxon>Fungi</taxon>
        <taxon>Dikarya</taxon>
        <taxon>Ascomycota</taxon>
        <taxon>Saccharomycotina</taxon>
        <taxon>Saccharomycetes</taxon>
        <taxon>Saccharomycetales</taxon>
        <taxon>Saccharomycetaceae</taxon>
        <taxon>Zygotorulaspora</taxon>
    </lineage>
</organism>
<evidence type="ECO:0000256" key="7">
    <source>
        <dbReference type="ARBA" id="ARBA00022692"/>
    </source>
</evidence>
<dbReference type="PANTHER" id="PTHR12646:SF0">
    <property type="entry name" value="DOL-P-MAN:MAN(5)GLCNAC(2)-PP-DOL ALPHA-1,3-MANNOSYLTRANSFERASE"/>
    <property type="match status" value="1"/>
</dbReference>
<feature type="transmembrane region" description="Helical" evidence="14">
    <location>
        <begin position="310"/>
        <end position="333"/>
    </location>
</feature>
<dbReference type="EMBL" id="CP058608">
    <property type="protein sequence ID" value="QLG73362.1"/>
    <property type="molecule type" value="Genomic_DNA"/>
</dbReference>
<evidence type="ECO:0000256" key="4">
    <source>
        <dbReference type="ARBA" id="ARBA00015561"/>
    </source>
</evidence>
<evidence type="ECO:0000256" key="9">
    <source>
        <dbReference type="ARBA" id="ARBA00022989"/>
    </source>
</evidence>
<evidence type="ECO:0000256" key="8">
    <source>
        <dbReference type="ARBA" id="ARBA00022824"/>
    </source>
</evidence>
<dbReference type="Pfam" id="PF05208">
    <property type="entry name" value="ALG3"/>
    <property type="match status" value="1"/>
</dbReference>
<protein>
    <recommendedName>
        <fullName evidence="4 14">Dol-P-Man:Man(5)GlcNAc(2)-PP-Dol alpha-1,3-mannosyltransferase</fullName>
        <ecNumber evidence="3 14">2.4.1.258</ecNumber>
    </recommendedName>
    <alternativeName>
        <fullName evidence="14">Dol-P-Man-dependent alpha(1-3)-mannosyltransferase</fullName>
    </alternativeName>
</protein>
<dbReference type="InterPro" id="IPR007873">
    <property type="entry name" value="Glycosyltransferase_ALG3"/>
</dbReference>
<evidence type="ECO:0000256" key="13">
    <source>
        <dbReference type="ARBA" id="ARBA00093457"/>
    </source>
</evidence>
<keyword evidence="6 14" id="KW-0808">Transferase</keyword>